<organism evidence="1 2">
    <name type="scientific">Microdochium trichocladiopsis</name>
    <dbReference type="NCBI Taxonomy" id="1682393"/>
    <lineage>
        <taxon>Eukaryota</taxon>
        <taxon>Fungi</taxon>
        <taxon>Dikarya</taxon>
        <taxon>Ascomycota</taxon>
        <taxon>Pezizomycotina</taxon>
        <taxon>Sordariomycetes</taxon>
        <taxon>Xylariomycetidae</taxon>
        <taxon>Xylariales</taxon>
        <taxon>Microdochiaceae</taxon>
        <taxon>Microdochium</taxon>
    </lineage>
</organism>
<dbReference type="GeneID" id="70186514"/>
<name>A0A9P9BN76_9PEZI</name>
<dbReference type="EMBL" id="JAGTJQ010000007">
    <property type="protein sequence ID" value="KAH7027443.1"/>
    <property type="molecule type" value="Genomic_DNA"/>
</dbReference>
<dbReference type="AlphaFoldDB" id="A0A9P9BN76"/>
<gene>
    <name evidence="1" type="ORF">B0I36DRAFT_350970</name>
</gene>
<reference evidence="1" key="1">
    <citation type="journal article" date="2021" name="Nat. Commun.">
        <title>Genetic determinants of endophytism in the Arabidopsis root mycobiome.</title>
        <authorList>
            <person name="Mesny F."/>
            <person name="Miyauchi S."/>
            <person name="Thiergart T."/>
            <person name="Pickel B."/>
            <person name="Atanasova L."/>
            <person name="Karlsson M."/>
            <person name="Huettel B."/>
            <person name="Barry K.W."/>
            <person name="Haridas S."/>
            <person name="Chen C."/>
            <person name="Bauer D."/>
            <person name="Andreopoulos W."/>
            <person name="Pangilinan J."/>
            <person name="LaButti K."/>
            <person name="Riley R."/>
            <person name="Lipzen A."/>
            <person name="Clum A."/>
            <person name="Drula E."/>
            <person name="Henrissat B."/>
            <person name="Kohler A."/>
            <person name="Grigoriev I.V."/>
            <person name="Martin F.M."/>
            <person name="Hacquard S."/>
        </authorList>
    </citation>
    <scope>NUCLEOTIDE SEQUENCE</scope>
    <source>
        <strain evidence="1">MPI-CAGE-CH-0230</strain>
    </source>
</reference>
<evidence type="ECO:0000313" key="2">
    <source>
        <dbReference type="Proteomes" id="UP000756346"/>
    </source>
</evidence>
<keyword evidence="2" id="KW-1185">Reference proteome</keyword>
<comment type="caution">
    <text evidence="1">The sequence shown here is derived from an EMBL/GenBank/DDBJ whole genome shotgun (WGS) entry which is preliminary data.</text>
</comment>
<sequence>MSRRLETAYACLQRCAGSRVKQATIPVGRLLGEPETLHGIIYEFVDIGCSVTSMPSASLGVHKLVRLRPAYKQQVARAHRHGRHVVRKSSGTMEIPILPRHGAHAAARPASGALRKTTGQQRDRTCGHGTVLESAALHAASPGSMQNAANFLWICNGRVLPQSLESDRLR</sequence>
<evidence type="ECO:0000313" key="1">
    <source>
        <dbReference type="EMBL" id="KAH7027443.1"/>
    </source>
</evidence>
<accession>A0A9P9BN76</accession>
<protein>
    <submittedName>
        <fullName evidence="1">Uncharacterized protein</fullName>
    </submittedName>
</protein>
<dbReference type="RefSeq" id="XP_046010242.1">
    <property type="nucleotide sequence ID" value="XM_046156968.1"/>
</dbReference>
<proteinExistence type="predicted"/>
<dbReference type="Proteomes" id="UP000756346">
    <property type="component" value="Unassembled WGS sequence"/>
</dbReference>